<dbReference type="Gene3D" id="1.20.1290.10">
    <property type="entry name" value="AhpD-like"/>
    <property type="match status" value="1"/>
</dbReference>
<keyword evidence="4" id="KW-1185">Reference proteome</keyword>
<proteinExistence type="predicted"/>
<feature type="domain" description="Carboxymuconolactone decarboxylase-like" evidence="2">
    <location>
        <begin position="64"/>
        <end position="125"/>
    </location>
</feature>
<dbReference type="KEGG" id="sutt:SUTMEG_06550"/>
<dbReference type="InterPro" id="IPR003779">
    <property type="entry name" value="CMD-like"/>
</dbReference>
<evidence type="ECO:0000313" key="4">
    <source>
        <dbReference type="Proteomes" id="UP000271003"/>
    </source>
</evidence>
<gene>
    <name evidence="3" type="ORF">SUTMEG_06550</name>
</gene>
<dbReference type="PANTHER" id="PTHR33570">
    <property type="entry name" value="4-CARBOXYMUCONOLACTONE DECARBOXYLASE FAMILY PROTEIN"/>
    <property type="match status" value="1"/>
</dbReference>
<dbReference type="Pfam" id="PF02627">
    <property type="entry name" value="CMD"/>
    <property type="match status" value="2"/>
</dbReference>
<sequence>MQRRTLFLIALAAALPELEGAAAVQLSESTNTNIMPAASTQPELSTDAFSTLERMTKRDLGSMLTAINLDTARLVAVSALTAIGDEIALEEILKTALDEGVEADRLHEAMLQAMPYSGIPSTLRAERTLGHVLEARGVAFPKAGRAPSDEKRFEEGLRIQKGIFGEAIDTMHKNAKADERTLMVKLLTEFCFGDGYARGVLDTPVRELLTFATIAAMGGCEPQVKAHAGGNLSVGNTRAMLLDTLVVLVPYIGFPKTLNALAMVNEATKG</sequence>
<feature type="signal peptide" evidence="1">
    <location>
        <begin position="1"/>
        <end position="21"/>
    </location>
</feature>
<dbReference type="OrthoDB" id="9801400at2"/>
<feature type="domain" description="Carboxymuconolactone decarboxylase-like" evidence="2">
    <location>
        <begin position="185"/>
        <end position="265"/>
    </location>
</feature>
<protein>
    <submittedName>
        <fullName evidence="3">Carboxymuconolactone decarboxylase</fullName>
    </submittedName>
</protein>
<accession>A0A2Z6I8P4</accession>
<name>A0A2Z6I8P4_9BURK</name>
<dbReference type="GO" id="GO:0051920">
    <property type="term" value="F:peroxiredoxin activity"/>
    <property type="evidence" value="ECO:0007669"/>
    <property type="project" value="InterPro"/>
</dbReference>
<dbReference type="EMBL" id="AP018786">
    <property type="protein sequence ID" value="BBF22764.1"/>
    <property type="molecule type" value="Genomic_DNA"/>
</dbReference>
<evidence type="ECO:0000313" key="3">
    <source>
        <dbReference type="EMBL" id="BBF22764.1"/>
    </source>
</evidence>
<dbReference type="InterPro" id="IPR029032">
    <property type="entry name" value="AhpD-like"/>
</dbReference>
<dbReference type="SUPFAM" id="SSF69118">
    <property type="entry name" value="AhpD-like"/>
    <property type="match status" value="1"/>
</dbReference>
<dbReference type="PANTHER" id="PTHR33570:SF2">
    <property type="entry name" value="CARBOXYMUCONOLACTONE DECARBOXYLASE-LIKE DOMAIN-CONTAINING PROTEIN"/>
    <property type="match status" value="1"/>
</dbReference>
<evidence type="ECO:0000259" key="2">
    <source>
        <dbReference type="Pfam" id="PF02627"/>
    </source>
</evidence>
<reference evidence="3 4" key="1">
    <citation type="journal article" date="2018" name="Int. J. Syst. Evol. Microbiol.">
        <title>Mesosutterella multiformis gen. nov., sp. nov., a member of the family Sutterellaceae and Sutterella megalosphaeroides sp. nov., isolated from human faeces.</title>
        <authorList>
            <person name="Sakamoto M."/>
            <person name="Ikeyama N."/>
            <person name="Kunihiro T."/>
            <person name="Iino T."/>
            <person name="Yuki M."/>
            <person name="Ohkuma M."/>
        </authorList>
    </citation>
    <scope>NUCLEOTIDE SEQUENCE [LARGE SCALE GENOMIC DNA]</scope>
    <source>
        <strain evidence="3 4">6FBBBH3</strain>
    </source>
</reference>
<feature type="chain" id="PRO_5016401201" evidence="1">
    <location>
        <begin position="22"/>
        <end position="270"/>
    </location>
</feature>
<dbReference type="Proteomes" id="UP000271003">
    <property type="component" value="Chromosome"/>
</dbReference>
<evidence type="ECO:0000256" key="1">
    <source>
        <dbReference type="SAM" id="SignalP"/>
    </source>
</evidence>
<dbReference type="RefSeq" id="WP_120176441.1">
    <property type="nucleotide sequence ID" value="NZ_AP018786.1"/>
</dbReference>
<keyword evidence="1" id="KW-0732">Signal</keyword>
<organism evidence="3 4">
    <name type="scientific">Sutterella megalosphaeroides</name>
    <dbReference type="NCBI Taxonomy" id="2494234"/>
    <lineage>
        <taxon>Bacteria</taxon>
        <taxon>Pseudomonadati</taxon>
        <taxon>Pseudomonadota</taxon>
        <taxon>Betaproteobacteria</taxon>
        <taxon>Burkholderiales</taxon>
        <taxon>Sutterellaceae</taxon>
        <taxon>Sutterella</taxon>
    </lineage>
</organism>
<dbReference type="InterPro" id="IPR052512">
    <property type="entry name" value="4CMD/NDH-1_regulator"/>
</dbReference>
<dbReference type="AlphaFoldDB" id="A0A2Z6I8P4"/>